<organism evidence="6 7">
    <name type="scientific">Curtobacterium flaccumfaciens pv. flaccumfaciens</name>
    <dbReference type="NCBI Taxonomy" id="138532"/>
    <lineage>
        <taxon>Bacteria</taxon>
        <taxon>Bacillati</taxon>
        <taxon>Actinomycetota</taxon>
        <taxon>Actinomycetes</taxon>
        <taxon>Micrococcales</taxon>
        <taxon>Microbacteriaceae</taxon>
        <taxon>Curtobacterium</taxon>
    </lineage>
</organism>
<dbReference type="Pfam" id="PF00535">
    <property type="entry name" value="Glycos_transf_2"/>
    <property type="match status" value="1"/>
</dbReference>
<evidence type="ECO:0000313" key="6">
    <source>
        <dbReference type="EMBL" id="MBT1540327.1"/>
    </source>
</evidence>
<comment type="caution">
    <text evidence="6">The sequence shown here is derived from an EMBL/GenBank/DDBJ whole genome shotgun (WGS) entry which is preliminary data.</text>
</comment>
<dbReference type="Proteomes" id="UP000709437">
    <property type="component" value="Unassembled WGS sequence"/>
</dbReference>
<evidence type="ECO:0000256" key="3">
    <source>
        <dbReference type="ARBA" id="ARBA00022676"/>
    </source>
</evidence>
<feature type="domain" description="Glycosyltransferase 2-like" evidence="5">
    <location>
        <begin position="28"/>
        <end position="169"/>
    </location>
</feature>
<dbReference type="PANTHER" id="PTHR43179">
    <property type="entry name" value="RHAMNOSYLTRANSFERASE WBBL"/>
    <property type="match status" value="1"/>
</dbReference>
<name>A0A9Q2W0P4_9MICO</name>
<accession>A0A9Q2W0P4</accession>
<dbReference type="SUPFAM" id="SSF53448">
    <property type="entry name" value="Nucleotide-diphospho-sugar transferases"/>
    <property type="match status" value="1"/>
</dbReference>
<dbReference type="AlphaFoldDB" id="A0A9Q2W0P4"/>
<keyword evidence="4" id="KW-0808">Transferase</keyword>
<keyword evidence="3" id="KW-0328">Glycosyltransferase</keyword>
<evidence type="ECO:0000313" key="7">
    <source>
        <dbReference type="Proteomes" id="UP000709437"/>
    </source>
</evidence>
<dbReference type="InterPro" id="IPR001173">
    <property type="entry name" value="Glyco_trans_2-like"/>
</dbReference>
<dbReference type="RefSeq" id="WP_214561983.1">
    <property type="nucleotide sequence ID" value="NZ_JAHEWX010000001.1"/>
</dbReference>
<comment type="similarity">
    <text evidence="2">Belongs to the glycosyltransferase 2 family.</text>
</comment>
<dbReference type="InterPro" id="IPR029044">
    <property type="entry name" value="Nucleotide-diphossugar_trans"/>
</dbReference>
<dbReference type="GO" id="GO:0016757">
    <property type="term" value="F:glycosyltransferase activity"/>
    <property type="evidence" value="ECO:0007669"/>
    <property type="project" value="UniProtKB-KW"/>
</dbReference>
<comment type="pathway">
    <text evidence="1">Cell wall biogenesis; cell wall polysaccharide biosynthesis.</text>
</comment>
<reference evidence="6" key="1">
    <citation type="submission" date="2021-05" db="EMBL/GenBank/DDBJ databases">
        <title>Whole genome sequence of Curtobacterium flaccumfaciens pv. flaccumfaciens strain CFBP 3417.</title>
        <authorList>
            <person name="Osdaghi E."/>
            <person name="Taghouti G."/>
            <person name="Portier P."/>
            <person name="Fazliarab A."/>
            <person name="Taghavi S.M."/>
            <person name="Briand M."/>
            <person name="Le-Saux M."/>
            <person name="Jacques M.-A."/>
        </authorList>
    </citation>
    <scope>NUCLEOTIDE SEQUENCE</scope>
    <source>
        <strain evidence="6">CFBP 3417</strain>
    </source>
</reference>
<dbReference type="PANTHER" id="PTHR43179:SF12">
    <property type="entry name" value="GALACTOFURANOSYLTRANSFERASE GLFT2"/>
    <property type="match status" value="1"/>
</dbReference>
<protein>
    <submittedName>
        <fullName evidence="6">Glycosyltransferase family 2 protein</fullName>
    </submittedName>
</protein>
<dbReference type="EMBL" id="JAHEWX010000001">
    <property type="protein sequence ID" value="MBT1540327.1"/>
    <property type="molecule type" value="Genomic_DNA"/>
</dbReference>
<evidence type="ECO:0000256" key="2">
    <source>
        <dbReference type="ARBA" id="ARBA00006739"/>
    </source>
</evidence>
<evidence type="ECO:0000259" key="5">
    <source>
        <dbReference type="Pfam" id="PF00535"/>
    </source>
</evidence>
<evidence type="ECO:0000256" key="1">
    <source>
        <dbReference type="ARBA" id="ARBA00004776"/>
    </source>
</evidence>
<gene>
    <name evidence="6" type="ORF">KK103_01000</name>
</gene>
<dbReference type="Gene3D" id="3.90.550.10">
    <property type="entry name" value="Spore Coat Polysaccharide Biosynthesis Protein SpsA, Chain A"/>
    <property type="match status" value="1"/>
</dbReference>
<proteinExistence type="inferred from homology"/>
<sequence>MSGVAPQPTVGVVIPVGQRTTIELGPQFAALARQTWTGPVEIVVSCNGEPRHLVDARIAAEEWPRGWTVRSIDSSAIRGAAPARNAGWRALRSDIVLFCDADDVVADTWIAGMVRGLADAGVCTGPLLHDALNEPWMWEAPEQAWPIVRFGHLPHTSAANLGMRRTVLEATGGFDTSLGAAEDIDLAWRATYLGFPTHFEPSASVQYRLRRGTRELFRNNRHYARWDRVLVDKHRAHGAAWRPREVLRHLLATGWALVGAPFGRRRRRAAAIRLGTVAGWVERFTGRRPTST</sequence>
<evidence type="ECO:0000256" key="4">
    <source>
        <dbReference type="ARBA" id="ARBA00022679"/>
    </source>
</evidence>